<dbReference type="GO" id="GO:0020037">
    <property type="term" value="F:heme binding"/>
    <property type="evidence" value="ECO:0007669"/>
    <property type="project" value="InterPro"/>
</dbReference>
<dbReference type="InterPro" id="IPR001128">
    <property type="entry name" value="Cyt_P450"/>
</dbReference>
<proteinExistence type="predicted"/>
<dbReference type="SUPFAM" id="SSF48264">
    <property type="entry name" value="Cytochrome P450"/>
    <property type="match status" value="1"/>
</dbReference>
<protein>
    <recommendedName>
        <fullName evidence="2">Cytochrome P450</fullName>
    </recommendedName>
</protein>
<organism evidence="1">
    <name type="scientific">Petromyces alliaceus</name>
    <name type="common">Aspergillus alliaceus</name>
    <dbReference type="NCBI Taxonomy" id="209559"/>
    <lineage>
        <taxon>Eukaryota</taxon>
        <taxon>Fungi</taxon>
        <taxon>Dikarya</taxon>
        <taxon>Ascomycota</taxon>
        <taxon>Pezizomycotina</taxon>
        <taxon>Eurotiomycetes</taxon>
        <taxon>Eurotiomycetidae</taxon>
        <taxon>Eurotiales</taxon>
        <taxon>Aspergillaceae</taxon>
        <taxon>Aspergillus</taxon>
        <taxon>Aspergillus subgen. Circumdati</taxon>
    </lineage>
</organism>
<accession>A0A5N7C7H9</accession>
<dbReference type="Proteomes" id="UP000326877">
    <property type="component" value="Unassembled WGS sequence"/>
</dbReference>
<sequence>MEVAQKGELSGTGGSSFYRKGLSEEEIIGNIWTINFAGHATTANTLAFVLLLLATYQDVHIARNRSPFAPITLLSKTTTEEPQTLKEDPMIQKPSLWVSKTGTSAMDKRIARPQKSVFMPWSAVPQNCPGLKISQVKFVAAIASILCDHRLSIIEEPGGNFQTSPGPRVED</sequence>
<reference evidence="1" key="1">
    <citation type="submission" date="2019-04" db="EMBL/GenBank/DDBJ databases">
        <title>Friends and foes A comparative genomics studyof 23 Aspergillus species from section Flavi.</title>
        <authorList>
            <consortium name="DOE Joint Genome Institute"/>
            <person name="Kjaerbolling I."/>
            <person name="Vesth T."/>
            <person name="Frisvad J.C."/>
            <person name="Nybo J.L."/>
            <person name="Theobald S."/>
            <person name="Kildgaard S."/>
            <person name="Isbrandt T."/>
            <person name="Kuo A."/>
            <person name="Sato A."/>
            <person name="Lyhne E.K."/>
            <person name="Kogle M.E."/>
            <person name="Wiebenga A."/>
            <person name="Kun R.S."/>
            <person name="Lubbers R.J."/>
            <person name="Makela M.R."/>
            <person name="Barry K."/>
            <person name="Chovatia M."/>
            <person name="Clum A."/>
            <person name="Daum C."/>
            <person name="Haridas S."/>
            <person name="He G."/>
            <person name="LaButti K."/>
            <person name="Lipzen A."/>
            <person name="Mondo S."/>
            <person name="Riley R."/>
            <person name="Salamov A."/>
            <person name="Simmons B.A."/>
            <person name="Magnuson J.K."/>
            <person name="Henrissat B."/>
            <person name="Mortensen U.H."/>
            <person name="Larsen T.O."/>
            <person name="Devries R.P."/>
            <person name="Grigoriev I.V."/>
            <person name="Machida M."/>
            <person name="Baker S.E."/>
            <person name="Andersen M.R."/>
        </authorList>
    </citation>
    <scope>NUCLEOTIDE SEQUENCE [LARGE SCALE GENOMIC DNA]</scope>
    <source>
        <strain evidence="1">IBT 14317</strain>
    </source>
</reference>
<dbReference type="Pfam" id="PF00067">
    <property type="entry name" value="p450"/>
    <property type="match status" value="1"/>
</dbReference>
<evidence type="ECO:0000313" key="1">
    <source>
        <dbReference type="EMBL" id="KAE8390085.1"/>
    </source>
</evidence>
<dbReference type="AlphaFoldDB" id="A0A5N7C7H9"/>
<dbReference type="GO" id="GO:0005506">
    <property type="term" value="F:iron ion binding"/>
    <property type="evidence" value="ECO:0007669"/>
    <property type="project" value="InterPro"/>
</dbReference>
<dbReference type="InterPro" id="IPR036396">
    <property type="entry name" value="Cyt_P450_sf"/>
</dbReference>
<name>A0A5N7C7H9_PETAA</name>
<dbReference type="OrthoDB" id="1470350at2759"/>
<dbReference type="Gene3D" id="1.10.630.10">
    <property type="entry name" value="Cytochrome P450"/>
    <property type="match status" value="1"/>
</dbReference>
<dbReference type="GO" id="GO:0004497">
    <property type="term" value="F:monooxygenase activity"/>
    <property type="evidence" value="ECO:0007669"/>
    <property type="project" value="InterPro"/>
</dbReference>
<dbReference type="GO" id="GO:0016705">
    <property type="term" value="F:oxidoreductase activity, acting on paired donors, with incorporation or reduction of molecular oxygen"/>
    <property type="evidence" value="ECO:0007669"/>
    <property type="project" value="InterPro"/>
</dbReference>
<gene>
    <name evidence="1" type="ORF">BDV23DRAFT_183782</name>
</gene>
<evidence type="ECO:0008006" key="2">
    <source>
        <dbReference type="Google" id="ProtNLM"/>
    </source>
</evidence>
<dbReference type="EMBL" id="ML735258">
    <property type="protein sequence ID" value="KAE8390085.1"/>
    <property type="molecule type" value="Genomic_DNA"/>
</dbReference>